<evidence type="ECO:0000313" key="1">
    <source>
        <dbReference type="EMBL" id="KAF9493360.1"/>
    </source>
</evidence>
<proteinExistence type="predicted"/>
<accession>A0A9P6DF82</accession>
<gene>
    <name evidence="1" type="ORF">BDN71DRAFT_1097950</name>
</gene>
<dbReference type="EMBL" id="MU154586">
    <property type="protein sequence ID" value="KAF9493360.1"/>
    <property type="molecule type" value="Genomic_DNA"/>
</dbReference>
<protein>
    <submittedName>
        <fullName evidence="1">Uncharacterized protein</fullName>
    </submittedName>
</protein>
<keyword evidence="2" id="KW-1185">Reference proteome</keyword>
<dbReference type="AlphaFoldDB" id="A0A9P6DF82"/>
<sequence length="51" mass="5812">MPMLKVFNTRRAWGVVTEAWDEAIVSACLILASSRVGRRCILRKWHPSEVA</sequence>
<name>A0A9P6DF82_PLEER</name>
<comment type="caution">
    <text evidence="1">The sequence shown here is derived from an EMBL/GenBank/DDBJ whole genome shotgun (WGS) entry which is preliminary data.</text>
</comment>
<reference evidence="1" key="1">
    <citation type="submission" date="2020-11" db="EMBL/GenBank/DDBJ databases">
        <authorList>
            <consortium name="DOE Joint Genome Institute"/>
            <person name="Ahrendt S."/>
            <person name="Riley R."/>
            <person name="Andreopoulos W."/>
            <person name="Labutti K."/>
            <person name="Pangilinan J."/>
            <person name="Ruiz-Duenas F.J."/>
            <person name="Barrasa J.M."/>
            <person name="Sanchez-Garcia M."/>
            <person name="Camarero S."/>
            <person name="Miyauchi S."/>
            <person name="Serrano A."/>
            <person name="Linde D."/>
            <person name="Babiker R."/>
            <person name="Drula E."/>
            <person name="Ayuso-Fernandez I."/>
            <person name="Pacheco R."/>
            <person name="Padilla G."/>
            <person name="Ferreira P."/>
            <person name="Barriuso J."/>
            <person name="Kellner H."/>
            <person name="Castanera R."/>
            <person name="Alfaro M."/>
            <person name="Ramirez L."/>
            <person name="Pisabarro A.G."/>
            <person name="Kuo A."/>
            <person name="Tritt A."/>
            <person name="Lipzen A."/>
            <person name="He G."/>
            <person name="Yan M."/>
            <person name="Ng V."/>
            <person name="Cullen D."/>
            <person name="Martin F."/>
            <person name="Rosso M.-N."/>
            <person name="Henrissat B."/>
            <person name="Hibbett D."/>
            <person name="Martinez A.T."/>
            <person name="Grigoriev I.V."/>
        </authorList>
    </citation>
    <scope>NUCLEOTIDE SEQUENCE</scope>
    <source>
        <strain evidence="1">ATCC 90797</strain>
    </source>
</reference>
<dbReference type="Proteomes" id="UP000807025">
    <property type="component" value="Unassembled WGS sequence"/>
</dbReference>
<organism evidence="1 2">
    <name type="scientific">Pleurotus eryngii</name>
    <name type="common">Boletus of the steppes</name>
    <dbReference type="NCBI Taxonomy" id="5323"/>
    <lineage>
        <taxon>Eukaryota</taxon>
        <taxon>Fungi</taxon>
        <taxon>Dikarya</taxon>
        <taxon>Basidiomycota</taxon>
        <taxon>Agaricomycotina</taxon>
        <taxon>Agaricomycetes</taxon>
        <taxon>Agaricomycetidae</taxon>
        <taxon>Agaricales</taxon>
        <taxon>Pleurotineae</taxon>
        <taxon>Pleurotaceae</taxon>
        <taxon>Pleurotus</taxon>
    </lineage>
</organism>
<evidence type="ECO:0000313" key="2">
    <source>
        <dbReference type="Proteomes" id="UP000807025"/>
    </source>
</evidence>